<comment type="caution">
    <text evidence="2">The sequence shown here is derived from an EMBL/GenBank/DDBJ whole genome shotgun (WGS) entry which is preliminary data.</text>
</comment>
<gene>
    <name evidence="2" type="ORF">GBAR_LOCUS31217</name>
</gene>
<evidence type="ECO:0000313" key="3">
    <source>
        <dbReference type="Proteomes" id="UP001174909"/>
    </source>
</evidence>
<feature type="compositionally biased region" description="Low complexity" evidence="1">
    <location>
        <begin position="109"/>
        <end position="122"/>
    </location>
</feature>
<dbReference type="EMBL" id="CASHTH010004430">
    <property type="protein sequence ID" value="CAI8057272.1"/>
    <property type="molecule type" value="Genomic_DNA"/>
</dbReference>
<reference evidence="2" key="1">
    <citation type="submission" date="2023-03" db="EMBL/GenBank/DDBJ databases">
        <authorList>
            <person name="Steffen K."/>
            <person name="Cardenas P."/>
        </authorList>
    </citation>
    <scope>NUCLEOTIDE SEQUENCE</scope>
</reference>
<sequence>TSSDSGSQALGYRLVTAEHCSQGPVLDLFTCPLRTPDDECRSPFHSMVTTPTSLQVLVVCGPKTTSSDVSSSTIIFFELILSPSPSPLTSPLQLPTPTRPLSGYDRRCSSVVSNSSTASSTTLRRRSHFDGSLPKLSLYSVSPSAHSLLPLRSS</sequence>
<evidence type="ECO:0000313" key="2">
    <source>
        <dbReference type="EMBL" id="CAI8057272.1"/>
    </source>
</evidence>
<keyword evidence="3" id="KW-1185">Reference proteome</keyword>
<feature type="non-terminal residue" evidence="2">
    <location>
        <position position="1"/>
    </location>
</feature>
<feature type="compositionally biased region" description="Low complexity" evidence="1">
    <location>
        <begin position="83"/>
        <end position="102"/>
    </location>
</feature>
<proteinExistence type="predicted"/>
<dbReference type="Proteomes" id="UP001174909">
    <property type="component" value="Unassembled WGS sequence"/>
</dbReference>
<evidence type="ECO:0000256" key="1">
    <source>
        <dbReference type="SAM" id="MobiDB-lite"/>
    </source>
</evidence>
<protein>
    <submittedName>
        <fullName evidence="2">Uncharacterized protein</fullName>
    </submittedName>
</protein>
<feature type="region of interest" description="Disordered" evidence="1">
    <location>
        <begin position="83"/>
        <end position="124"/>
    </location>
</feature>
<name>A0AA35U0I8_GEOBA</name>
<accession>A0AA35U0I8</accession>
<dbReference type="AlphaFoldDB" id="A0AA35U0I8"/>
<organism evidence="2 3">
    <name type="scientific">Geodia barretti</name>
    <name type="common">Barrett's horny sponge</name>
    <dbReference type="NCBI Taxonomy" id="519541"/>
    <lineage>
        <taxon>Eukaryota</taxon>
        <taxon>Metazoa</taxon>
        <taxon>Porifera</taxon>
        <taxon>Demospongiae</taxon>
        <taxon>Heteroscleromorpha</taxon>
        <taxon>Tetractinellida</taxon>
        <taxon>Astrophorina</taxon>
        <taxon>Geodiidae</taxon>
        <taxon>Geodia</taxon>
    </lineage>
</organism>